<gene>
    <name evidence="7" type="ORF">OXH18_10905</name>
</gene>
<keyword evidence="2 5" id="KW-0812">Transmembrane</keyword>
<keyword evidence="3 5" id="KW-1133">Transmembrane helix</keyword>
<evidence type="ECO:0000313" key="7">
    <source>
        <dbReference type="EMBL" id="WAL62472.1"/>
    </source>
</evidence>
<comment type="subcellular location">
    <subcellularLocation>
        <location evidence="1">Cell membrane</location>
        <topology evidence="1">Multi-pass membrane protein</topology>
    </subcellularLocation>
</comment>
<dbReference type="InterPro" id="IPR039421">
    <property type="entry name" value="Type_1_exporter"/>
</dbReference>
<dbReference type="GO" id="GO:0005886">
    <property type="term" value="C:plasma membrane"/>
    <property type="evidence" value="ECO:0007669"/>
    <property type="project" value="UniProtKB-SubCell"/>
</dbReference>
<dbReference type="InterPro" id="IPR011527">
    <property type="entry name" value="ABC1_TM_dom"/>
</dbReference>
<dbReference type="EMBL" id="CP113797">
    <property type="protein sequence ID" value="WAL62472.1"/>
    <property type="molecule type" value="Genomic_DNA"/>
</dbReference>
<feature type="transmembrane region" description="Helical" evidence="5">
    <location>
        <begin position="51"/>
        <end position="74"/>
    </location>
</feature>
<dbReference type="AlphaFoldDB" id="A0A9E8ZIP9"/>
<evidence type="ECO:0000256" key="1">
    <source>
        <dbReference type="ARBA" id="ARBA00004651"/>
    </source>
</evidence>
<dbReference type="KEGG" id="tsin:OXH18_10905"/>
<dbReference type="PANTHER" id="PTHR43394">
    <property type="entry name" value="ATP-DEPENDENT PERMEASE MDL1, MITOCHONDRIAL"/>
    <property type="match status" value="1"/>
</dbReference>
<evidence type="ECO:0000256" key="2">
    <source>
        <dbReference type="ARBA" id="ARBA00022692"/>
    </source>
</evidence>
<evidence type="ECO:0000256" key="5">
    <source>
        <dbReference type="SAM" id="Phobius"/>
    </source>
</evidence>
<dbReference type="PROSITE" id="PS50929">
    <property type="entry name" value="ABC_TM1F"/>
    <property type="match status" value="1"/>
</dbReference>
<sequence length="153" mass="17207">MQIRWHQYQTVLMQYLKPQWLRVLVLLVILLGGTGLQLLNPRLLARFIDTAIAGGSITTLLQFWVLFLGIAVAIQLLSIAESYLAADIGLRATNQLRSHLALHCLRLDTSFHHQQPPGVLIERIDGDADRLNVFPGWEYSRSGAIINDLICIP</sequence>
<dbReference type="Gene3D" id="1.20.1560.10">
    <property type="entry name" value="ABC transporter type 1, transmembrane domain"/>
    <property type="match status" value="1"/>
</dbReference>
<evidence type="ECO:0000313" key="8">
    <source>
        <dbReference type="Proteomes" id="UP001163152"/>
    </source>
</evidence>
<reference evidence="7" key="1">
    <citation type="submission" date="2022-12" db="EMBL/GenBank/DDBJ databases">
        <title>Polyphasic identification of a Novel Hot-Spring Cyanobacterium Ocullathermofonsia sinensis gen nov. sp. nov. and Genomic Insights on its Adaptations to the Thermal Habitat.</title>
        <authorList>
            <person name="Daroch M."/>
            <person name="Tang J."/>
            <person name="Jiang Y."/>
        </authorList>
    </citation>
    <scope>NUCLEOTIDE SEQUENCE</scope>
    <source>
        <strain evidence="7">PKUAC-SCTA174</strain>
    </source>
</reference>
<dbReference type="SUPFAM" id="SSF90123">
    <property type="entry name" value="ABC transporter transmembrane region"/>
    <property type="match status" value="1"/>
</dbReference>
<organism evidence="7 8">
    <name type="scientific">Thermocoleostomius sinensis A174</name>
    <dbReference type="NCBI Taxonomy" id="2016057"/>
    <lineage>
        <taxon>Bacteria</taxon>
        <taxon>Bacillati</taxon>
        <taxon>Cyanobacteriota</taxon>
        <taxon>Cyanophyceae</taxon>
        <taxon>Oculatellales</taxon>
        <taxon>Oculatellaceae</taxon>
        <taxon>Thermocoleostomius</taxon>
    </lineage>
</organism>
<evidence type="ECO:0000259" key="6">
    <source>
        <dbReference type="PROSITE" id="PS50929"/>
    </source>
</evidence>
<evidence type="ECO:0000256" key="3">
    <source>
        <dbReference type="ARBA" id="ARBA00022989"/>
    </source>
</evidence>
<name>A0A9E8ZIP9_9CYAN</name>
<protein>
    <submittedName>
        <fullName evidence="7">ABC transporter transmembrane domain-containing protein</fullName>
    </submittedName>
</protein>
<feature type="transmembrane region" description="Helical" evidence="5">
    <location>
        <begin position="20"/>
        <end position="39"/>
    </location>
</feature>
<dbReference type="Proteomes" id="UP001163152">
    <property type="component" value="Chromosome"/>
</dbReference>
<dbReference type="Pfam" id="PF00664">
    <property type="entry name" value="ABC_membrane"/>
    <property type="match status" value="1"/>
</dbReference>
<keyword evidence="8" id="KW-1185">Reference proteome</keyword>
<evidence type="ECO:0000256" key="4">
    <source>
        <dbReference type="ARBA" id="ARBA00023136"/>
    </source>
</evidence>
<dbReference type="InterPro" id="IPR036640">
    <property type="entry name" value="ABC1_TM_sf"/>
</dbReference>
<proteinExistence type="predicted"/>
<dbReference type="GO" id="GO:0015421">
    <property type="term" value="F:ABC-type oligopeptide transporter activity"/>
    <property type="evidence" value="ECO:0007669"/>
    <property type="project" value="TreeGrafter"/>
</dbReference>
<feature type="domain" description="ABC transmembrane type-1" evidence="6">
    <location>
        <begin position="24"/>
        <end position="134"/>
    </location>
</feature>
<dbReference type="PANTHER" id="PTHR43394:SF1">
    <property type="entry name" value="ATP-BINDING CASSETTE SUB-FAMILY B MEMBER 10, MITOCHONDRIAL"/>
    <property type="match status" value="1"/>
</dbReference>
<dbReference type="GO" id="GO:0005524">
    <property type="term" value="F:ATP binding"/>
    <property type="evidence" value="ECO:0007669"/>
    <property type="project" value="InterPro"/>
</dbReference>
<dbReference type="RefSeq" id="WP_268612812.1">
    <property type="nucleotide sequence ID" value="NZ_CP113797.1"/>
</dbReference>
<keyword evidence="4 5" id="KW-0472">Membrane</keyword>
<accession>A0A9E8ZIP9</accession>